<proteinExistence type="inferred from homology"/>
<dbReference type="Pfam" id="PF02771">
    <property type="entry name" value="Acyl-CoA_dh_N"/>
    <property type="match status" value="1"/>
</dbReference>
<dbReference type="SUPFAM" id="SSF56645">
    <property type="entry name" value="Acyl-CoA dehydrogenase NM domain-like"/>
    <property type="match status" value="1"/>
</dbReference>
<evidence type="ECO:0000256" key="2">
    <source>
        <dbReference type="ARBA" id="ARBA00009347"/>
    </source>
</evidence>
<dbReference type="SUPFAM" id="SSF47203">
    <property type="entry name" value="Acyl-CoA dehydrogenase C-terminal domain-like"/>
    <property type="match status" value="1"/>
</dbReference>
<reference evidence="11" key="1">
    <citation type="submission" date="2023-07" db="EMBL/GenBank/DDBJ databases">
        <title>30 novel species of actinomycetes from the DSMZ collection.</title>
        <authorList>
            <person name="Nouioui I."/>
        </authorList>
    </citation>
    <scope>NUCLEOTIDE SEQUENCE [LARGE SCALE GENOMIC DNA]</scope>
    <source>
        <strain evidence="11">DSM 44918</strain>
    </source>
</reference>
<evidence type="ECO:0000259" key="9">
    <source>
        <dbReference type="Pfam" id="PF02771"/>
    </source>
</evidence>
<dbReference type="Pfam" id="PF00441">
    <property type="entry name" value="Acyl-CoA_dh_1"/>
    <property type="match status" value="1"/>
</dbReference>
<dbReference type="InterPro" id="IPR036250">
    <property type="entry name" value="AcylCo_DH-like_C"/>
</dbReference>
<gene>
    <name evidence="10" type="ORF">RNC47_03100</name>
</gene>
<dbReference type="InterPro" id="IPR009100">
    <property type="entry name" value="AcylCoA_DH/oxidase_NM_dom_sf"/>
</dbReference>
<keyword evidence="11" id="KW-1185">Reference proteome</keyword>
<comment type="similarity">
    <text evidence="2 6">Belongs to the acyl-CoA dehydrogenase family.</text>
</comment>
<evidence type="ECO:0000256" key="4">
    <source>
        <dbReference type="ARBA" id="ARBA00022827"/>
    </source>
</evidence>
<evidence type="ECO:0000259" key="8">
    <source>
        <dbReference type="Pfam" id="PF02770"/>
    </source>
</evidence>
<sequence>MSGPREEGTVPAGFADEFRAFVTGTLADAPAPGPDTLYDDDHPLWEKFRAAGLANWWLPARLGGAGVTLRASVDIVARLAYHDPGFAFTAMLPILGSRMLEFYGGDEVAERYLGEMAKAGTFCAALGSEAAAGSELALTATTFRRDGDRLVIDGEKAFSTNLAFGRFCLVLARNAADHRDFSVVLVPAGTPGFVPGPRWPMSGLHGTGTYPATFTDCVVPAANELTGNGLRVLEVGLNGSRILMAAISIGIARRARDLSMEYAASKLLGGRPLTGNAVFAARMGQLEMELESLKSVCWRAADEYDAIHARPDAAAAFHGQGVLKSAVMAKMHCGQVGWRIVSAVSEGFGGLGYTEAHPVQRLLRDMRHISIVEGGDDVLRELTYGRYVRHAARRG</sequence>
<name>A0ABU2LIA8_9ACTN</name>
<feature type="domain" description="Acyl-CoA dehydrogenase/oxidase C-terminal" evidence="7">
    <location>
        <begin position="227"/>
        <end position="382"/>
    </location>
</feature>
<evidence type="ECO:0000256" key="6">
    <source>
        <dbReference type="RuleBase" id="RU362125"/>
    </source>
</evidence>
<dbReference type="PANTHER" id="PTHR48083:SF2">
    <property type="entry name" value="MEDIUM-CHAIN SPECIFIC ACYL-COA DEHYDROGENASE, MITOCHONDRIAL"/>
    <property type="match status" value="1"/>
</dbReference>
<keyword evidence="3 6" id="KW-0285">Flavoprotein</keyword>
<dbReference type="CDD" id="cd00567">
    <property type="entry name" value="ACAD"/>
    <property type="match status" value="1"/>
</dbReference>
<evidence type="ECO:0000313" key="10">
    <source>
        <dbReference type="EMBL" id="MDT0317324.1"/>
    </source>
</evidence>
<dbReference type="RefSeq" id="WP_311595256.1">
    <property type="nucleotide sequence ID" value="NZ_JAVREM010000002.1"/>
</dbReference>
<dbReference type="EMBL" id="JAVREM010000002">
    <property type="protein sequence ID" value="MDT0317324.1"/>
    <property type="molecule type" value="Genomic_DNA"/>
</dbReference>
<dbReference type="InterPro" id="IPR037069">
    <property type="entry name" value="AcylCoA_DH/ox_N_sf"/>
</dbReference>
<evidence type="ECO:0000259" key="7">
    <source>
        <dbReference type="Pfam" id="PF00441"/>
    </source>
</evidence>
<feature type="domain" description="Acyl-CoA dehydrogenase/oxidase N-terminal" evidence="9">
    <location>
        <begin position="15"/>
        <end position="118"/>
    </location>
</feature>
<dbReference type="Proteomes" id="UP001183420">
    <property type="component" value="Unassembled WGS sequence"/>
</dbReference>
<dbReference type="Pfam" id="PF02770">
    <property type="entry name" value="Acyl-CoA_dh_M"/>
    <property type="match status" value="1"/>
</dbReference>
<dbReference type="InterPro" id="IPR050741">
    <property type="entry name" value="Acyl-CoA_dehydrogenase"/>
</dbReference>
<dbReference type="PIRSF" id="PIRSF016578">
    <property type="entry name" value="HsaA"/>
    <property type="match status" value="1"/>
</dbReference>
<dbReference type="Gene3D" id="1.10.540.10">
    <property type="entry name" value="Acyl-CoA dehydrogenase/oxidase, N-terminal domain"/>
    <property type="match status" value="1"/>
</dbReference>
<feature type="domain" description="Acyl-CoA oxidase/dehydrogenase middle" evidence="8">
    <location>
        <begin position="127"/>
        <end position="217"/>
    </location>
</feature>
<dbReference type="PANTHER" id="PTHR48083">
    <property type="entry name" value="MEDIUM-CHAIN SPECIFIC ACYL-COA DEHYDROGENASE, MITOCHONDRIAL-RELATED"/>
    <property type="match status" value="1"/>
</dbReference>
<keyword evidence="5 6" id="KW-0560">Oxidoreductase</keyword>
<dbReference type="InterPro" id="IPR046373">
    <property type="entry name" value="Acyl-CoA_Oxase/DH_mid-dom_sf"/>
</dbReference>
<organism evidence="10 11">
    <name type="scientific">Streptomyces millisiae</name>
    <dbReference type="NCBI Taxonomy" id="3075542"/>
    <lineage>
        <taxon>Bacteria</taxon>
        <taxon>Bacillati</taxon>
        <taxon>Actinomycetota</taxon>
        <taxon>Actinomycetes</taxon>
        <taxon>Kitasatosporales</taxon>
        <taxon>Streptomycetaceae</taxon>
        <taxon>Streptomyces</taxon>
    </lineage>
</organism>
<comment type="cofactor">
    <cofactor evidence="1 6">
        <name>FAD</name>
        <dbReference type="ChEBI" id="CHEBI:57692"/>
    </cofactor>
</comment>
<protein>
    <submittedName>
        <fullName evidence="10">Acyl-CoA dehydrogenase family protein</fullName>
    </submittedName>
</protein>
<dbReference type="InterPro" id="IPR009075">
    <property type="entry name" value="AcylCo_DH/oxidase_C"/>
</dbReference>
<dbReference type="InterPro" id="IPR013786">
    <property type="entry name" value="AcylCoA_DH/ox_N"/>
</dbReference>
<comment type="caution">
    <text evidence="10">The sequence shown here is derived from an EMBL/GenBank/DDBJ whole genome shotgun (WGS) entry which is preliminary data.</text>
</comment>
<accession>A0ABU2LIA8</accession>
<evidence type="ECO:0000256" key="5">
    <source>
        <dbReference type="ARBA" id="ARBA00023002"/>
    </source>
</evidence>
<dbReference type="Gene3D" id="1.20.140.10">
    <property type="entry name" value="Butyryl-CoA Dehydrogenase, subunit A, domain 3"/>
    <property type="match status" value="1"/>
</dbReference>
<evidence type="ECO:0000256" key="3">
    <source>
        <dbReference type="ARBA" id="ARBA00022630"/>
    </source>
</evidence>
<evidence type="ECO:0000256" key="1">
    <source>
        <dbReference type="ARBA" id="ARBA00001974"/>
    </source>
</evidence>
<dbReference type="InterPro" id="IPR006091">
    <property type="entry name" value="Acyl-CoA_Oxase/DH_mid-dom"/>
</dbReference>
<keyword evidence="4 6" id="KW-0274">FAD</keyword>
<evidence type="ECO:0000313" key="11">
    <source>
        <dbReference type="Proteomes" id="UP001183420"/>
    </source>
</evidence>
<dbReference type="Gene3D" id="2.40.110.10">
    <property type="entry name" value="Butyryl-CoA Dehydrogenase, subunit A, domain 2"/>
    <property type="match status" value="1"/>
</dbReference>